<evidence type="ECO:0000313" key="1">
    <source>
        <dbReference type="EMBL" id="KYP45375.1"/>
    </source>
</evidence>
<organism evidence="1 2">
    <name type="scientific">Cajanus cajan</name>
    <name type="common">Pigeon pea</name>
    <name type="synonym">Cajanus indicus</name>
    <dbReference type="NCBI Taxonomy" id="3821"/>
    <lineage>
        <taxon>Eukaryota</taxon>
        <taxon>Viridiplantae</taxon>
        <taxon>Streptophyta</taxon>
        <taxon>Embryophyta</taxon>
        <taxon>Tracheophyta</taxon>
        <taxon>Spermatophyta</taxon>
        <taxon>Magnoliopsida</taxon>
        <taxon>eudicotyledons</taxon>
        <taxon>Gunneridae</taxon>
        <taxon>Pentapetalae</taxon>
        <taxon>rosids</taxon>
        <taxon>fabids</taxon>
        <taxon>Fabales</taxon>
        <taxon>Fabaceae</taxon>
        <taxon>Papilionoideae</taxon>
        <taxon>50 kb inversion clade</taxon>
        <taxon>NPAAA clade</taxon>
        <taxon>indigoferoid/millettioid clade</taxon>
        <taxon>Phaseoleae</taxon>
        <taxon>Cajanus</taxon>
    </lineage>
</organism>
<dbReference type="AlphaFoldDB" id="A0A151RS63"/>
<keyword evidence="2" id="KW-1185">Reference proteome</keyword>
<protein>
    <recommendedName>
        <fullName evidence="3">Reverse transcriptase zinc-binding domain-containing protein</fullName>
    </recommendedName>
</protein>
<dbReference type="EMBL" id="KQ483593">
    <property type="protein sequence ID" value="KYP45375.1"/>
    <property type="molecule type" value="Genomic_DNA"/>
</dbReference>
<reference evidence="1" key="1">
    <citation type="journal article" date="2012" name="Nat. Biotechnol.">
        <title>Draft genome sequence of pigeonpea (Cajanus cajan), an orphan legume crop of resource-poor farmers.</title>
        <authorList>
            <person name="Varshney R.K."/>
            <person name="Chen W."/>
            <person name="Li Y."/>
            <person name="Bharti A.K."/>
            <person name="Saxena R.K."/>
            <person name="Schlueter J.A."/>
            <person name="Donoghue M.T."/>
            <person name="Azam S."/>
            <person name="Fan G."/>
            <person name="Whaley A.M."/>
            <person name="Farmer A.D."/>
            <person name="Sheridan J."/>
            <person name="Iwata A."/>
            <person name="Tuteja R."/>
            <person name="Penmetsa R.V."/>
            <person name="Wu W."/>
            <person name="Upadhyaya H.D."/>
            <person name="Yang S.P."/>
            <person name="Shah T."/>
            <person name="Saxena K.B."/>
            <person name="Michael T."/>
            <person name="McCombie W.R."/>
            <person name="Yang B."/>
            <person name="Zhang G."/>
            <person name="Yang H."/>
            <person name="Wang J."/>
            <person name="Spillane C."/>
            <person name="Cook D.R."/>
            <person name="May G.D."/>
            <person name="Xu X."/>
            <person name="Jackson S.A."/>
        </authorList>
    </citation>
    <scope>NUCLEOTIDE SEQUENCE [LARGE SCALE GENOMIC DNA]</scope>
</reference>
<accession>A0A151RS63</accession>
<dbReference type="Proteomes" id="UP000075243">
    <property type="component" value="Unassembled WGS sequence"/>
</dbReference>
<proteinExistence type="predicted"/>
<sequence length="80" mass="9410">MTHIFWRCSEVNRVWRLLSTSLANPSCTDATILEWVCRQILCSGSLVPIALWEIWKMRNETVFQNDRVSPMMIINRISQL</sequence>
<name>A0A151RS63_CAJCA</name>
<evidence type="ECO:0008006" key="3">
    <source>
        <dbReference type="Google" id="ProtNLM"/>
    </source>
</evidence>
<dbReference type="Gramene" id="C.cajan_30229.t">
    <property type="protein sequence ID" value="C.cajan_30229.t.cds1"/>
    <property type="gene ID" value="C.cajan_30229"/>
</dbReference>
<gene>
    <name evidence="1" type="ORF">KK1_033081</name>
</gene>
<evidence type="ECO:0000313" key="2">
    <source>
        <dbReference type="Proteomes" id="UP000075243"/>
    </source>
</evidence>